<feature type="chain" id="PRO_5003787424" evidence="12">
    <location>
        <begin position="17"/>
        <end position="315"/>
    </location>
</feature>
<keyword evidence="6" id="KW-0560">Oxidoreductase</keyword>
<comment type="similarity">
    <text evidence="11">Belongs to the polysaccharide monooxygenase AA14 family.</text>
</comment>
<reference evidence="13 14" key="1">
    <citation type="journal article" date="2012" name="Eukaryot. Cell">
        <title>Draft genome sequence of CBS 2479, the standard type strain of Trichosporon asahii.</title>
        <authorList>
            <person name="Yang R.Y."/>
            <person name="Li H.T."/>
            <person name="Zhu H."/>
            <person name="Zhou G.P."/>
            <person name="Wang M."/>
            <person name="Wang L."/>
        </authorList>
    </citation>
    <scope>NUCLEOTIDE SEQUENCE [LARGE SCALE GENOMIC DNA]</scope>
    <source>
        <strain evidence="14">ATCC 90039 / CBS 2479 / JCM 2466 / KCTC 7840 / NCYC 2677 / UAMH 7654</strain>
    </source>
</reference>
<dbReference type="Pfam" id="PF22810">
    <property type="entry name" value="LPMO_AA14"/>
    <property type="match status" value="1"/>
</dbReference>
<dbReference type="OrthoDB" id="2019572at2759"/>
<dbReference type="Proteomes" id="UP000002748">
    <property type="component" value="Unassembled WGS sequence"/>
</dbReference>
<evidence type="ECO:0000256" key="12">
    <source>
        <dbReference type="SAM" id="SignalP"/>
    </source>
</evidence>
<dbReference type="InterPro" id="IPR054497">
    <property type="entry name" value="LPMO_AA14"/>
</dbReference>
<keyword evidence="10" id="KW-0325">Glycoprotein</keyword>
<evidence type="ECO:0000256" key="2">
    <source>
        <dbReference type="ARBA" id="ARBA00004613"/>
    </source>
</evidence>
<evidence type="ECO:0000313" key="13">
    <source>
        <dbReference type="EMBL" id="EJT49359.1"/>
    </source>
</evidence>
<feature type="signal peptide" evidence="12">
    <location>
        <begin position="1"/>
        <end position="16"/>
    </location>
</feature>
<keyword evidence="7" id="KW-0186">Copper</keyword>
<keyword evidence="8" id="KW-0503">Monooxygenase</keyword>
<evidence type="ECO:0000256" key="10">
    <source>
        <dbReference type="ARBA" id="ARBA00023180"/>
    </source>
</evidence>
<name>J6EXH7_TRIAS</name>
<dbReference type="KEGG" id="tasa:A1Q1_01561"/>
<dbReference type="GO" id="GO:0004497">
    <property type="term" value="F:monooxygenase activity"/>
    <property type="evidence" value="ECO:0007669"/>
    <property type="project" value="UniProtKB-KW"/>
</dbReference>
<comment type="cofactor">
    <cofactor evidence="1">
        <name>Cu(2+)</name>
        <dbReference type="ChEBI" id="CHEBI:29036"/>
    </cofactor>
</comment>
<evidence type="ECO:0000256" key="6">
    <source>
        <dbReference type="ARBA" id="ARBA00023002"/>
    </source>
</evidence>
<sequence>MFSLQLLLLLAPLVTAHVGMWHPSMFGYDREDGTPKHAVPIREMDNWGVEQWFKKGFENDEPAPGQFLPIVSGGNSVFELSCQRGFTTQRKNHFNPNPELYACNNAGALHTANQYGKPTNRDLFGGTYIAISYTNDIHALKPEDMTIISVNWNSPWKRLTRYYFPKGMPKCPPGGCLCSWGWIHTKNHGEGYGDEMYNELYRCDVTGQTDDNNMVPKGRVPAYCYGDDRKCVTGPKQPMYLFVKSGGNTAKPSRSEENPTYNYRWGFKVDGAQQDAVVRKPGRRRAFPPQGRRDFEEDIDATEFFLATNVTEAAE</sequence>
<dbReference type="AlphaFoldDB" id="J6EXH7"/>
<keyword evidence="9" id="KW-1015">Disulfide bond</keyword>
<comment type="subcellular location">
    <subcellularLocation>
        <location evidence="2">Secreted</location>
    </subcellularLocation>
</comment>
<evidence type="ECO:0000256" key="8">
    <source>
        <dbReference type="ARBA" id="ARBA00023033"/>
    </source>
</evidence>
<dbReference type="GO" id="GO:0005576">
    <property type="term" value="C:extracellular region"/>
    <property type="evidence" value="ECO:0007669"/>
    <property type="project" value="UniProtKB-SubCell"/>
</dbReference>
<dbReference type="EMBL" id="ALBS01000173">
    <property type="protein sequence ID" value="EJT49359.1"/>
    <property type="molecule type" value="Genomic_DNA"/>
</dbReference>
<evidence type="ECO:0000256" key="1">
    <source>
        <dbReference type="ARBA" id="ARBA00001973"/>
    </source>
</evidence>
<dbReference type="HOGENOM" id="CLU_030284_1_0_1"/>
<evidence type="ECO:0000256" key="11">
    <source>
        <dbReference type="ARBA" id="ARBA00046340"/>
    </source>
</evidence>
<dbReference type="GO" id="GO:0046872">
    <property type="term" value="F:metal ion binding"/>
    <property type="evidence" value="ECO:0007669"/>
    <property type="project" value="UniProtKB-KW"/>
</dbReference>
<evidence type="ECO:0000313" key="14">
    <source>
        <dbReference type="Proteomes" id="UP000002748"/>
    </source>
</evidence>
<keyword evidence="3" id="KW-0964">Secreted</keyword>
<evidence type="ECO:0000256" key="7">
    <source>
        <dbReference type="ARBA" id="ARBA00023008"/>
    </source>
</evidence>
<dbReference type="VEuPathDB" id="FungiDB:A1Q1_01561"/>
<organism evidence="13 14">
    <name type="scientific">Trichosporon asahii var. asahii (strain ATCC 90039 / CBS 2479 / JCM 2466 / KCTC 7840 / NBRC 103889/ NCYC 2677 / UAMH 7654)</name>
    <name type="common">Yeast</name>
    <dbReference type="NCBI Taxonomy" id="1186058"/>
    <lineage>
        <taxon>Eukaryota</taxon>
        <taxon>Fungi</taxon>
        <taxon>Dikarya</taxon>
        <taxon>Basidiomycota</taxon>
        <taxon>Agaricomycotina</taxon>
        <taxon>Tremellomycetes</taxon>
        <taxon>Trichosporonales</taxon>
        <taxon>Trichosporonaceae</taxon>
        <taxon>Trichosporon</taxon>
    </lineage>
</organism>
<protein>
    <submittedName>
        <fullName evidence="13">Uncharacterized protein</fullName>
    </submittedName>
</protein>
<keyword evidence="5 12" id="KW-0732">Signal</keyword>
<dbReference type="RefSeq" id="XP_014180075.1">
    <property type="nucleotide sequence ID" value="XM_014324600.1"/>
</dbReference>
<gene>
    <name evidence="13" type="ORF">A1Q1_01561</name>
</gene>
<evidence type="ECO:0000256" key="5">
    <source>
        <dbReference type="ARBA" id="ARBA00022729"/>
    </source>
</evidence>
<accession>J6EXH7</accession>
<dbReference type="GeneID" id="25985075"/>
<evidence type="ECO:0000256" key="9">
    <source>
        <dbReference type="ARBA" id="ARBA00023157"/>
    </source>
</evidence>
<proteinExistence type="inferred from homology"/>
<evidence type="ECO:0000256" key="3">
    <source>
        <dbReference type="ARBA" id="ARBA00022525"/>
    </source>
</evidence>
<comment type="caution">
    <text evidence="13">The sequence shown here is derived from an EMBL/GenBank/DDBJ whole genome shotgun (WGS) entry which is preliminary data.</text>
</comment>
<evidence type="ECO:0000256" key="4">
    <source>
        <dbReference type="ARBA" id="ARBA00022723"/>
    </source>
</evidence>
<keyword evidence="4" id="KW-0479">Metal-binding</keyword>